<evidence type="ECO:0000256" key="7">
    <source>
        <dbReference type="SAM" id="Phobius"/>
    </source>
</evidence>
<dbReference type="GO" id="GO:0016020">
    <property type="term" value="C:membrane"/>
    <property type="evidence" value="ECO:0007669"/>
    <property type="project" value="UniProtKB-SubCell"/>
</dbReference>
<dbReference type="Pfam" id="PF03006">
    <property type="entry name" value="HlyIII"/>
    <property type="match status" value="1"/>
</dbReference>
<feature type="binding site" evidence="5">
    <location>
        <position position="111"/>
    </location>
    <ligand>
        <name>Zn(2+)</name>
        <dbReference type="ChEBI" id="CHEBI:29105"/>
    </ligand>
</feature>
<dbReference type="PANTHER" id="PTHR20855">
    <property type="entry name" value="ADIPOR/PROGESTIN RECEPTOR-RELATED"/>
    <property type="match status" value="1"/>
</dbReference>
<keyword evidence="5" id="KW-0862">Zinc</keyword>
<keyword evidence="3 7" id="KW-1133">Transmembrane helix</keyword>
<evidence type="ECO:0000256" key="1">
    <source>
        <dbReference type="ARBA" id="ARBA00004141"/>
    </source>
</evidence>
<comment type="caution">
    <text evidence="8">The sequence shown here is derived from an EMBL/GenBank/DDBJ whole genome shotgun (WGS) entry which is preliminary data.</text>
</comment>
<keyword evidence="2 7" id="KW-0812">Transmembrane</keyword>
<feature type="binding site" evidence="5">
    <location>
        <position position="248"/>
    </location>
    <ligand>
        <name>Zn(2+)</name>
        <dbReference type="ChEBI" id="CHEBI:29105"/>
    </ligand>
</feature>
<evidence type="ECO:0000313" key="9">
    <source>
        <dbReference type="Proteomes" id="UP001239215"/>
    </source>
</evidence>
<evidence type="ECO:0000256" key="3">
    <source>
        <dbReference type="ARBA" id="ARBA00022989"/>
    </source>
</evidence>
<feature type="transmembrane region" description="Helical" evidence="7">
    <location>
        <begin position="91"/>
        <end position="110"/>
    </location>
</feature>
<comment type="subcellular location">
    <subcellularLocation>
        <location evidence="1">Membrane</location>
        <topology evidence="1">Multi-pass membrane protein</topology>
    </subcellularLocation>
</comment>
<feature type="transmembrane region" description="Helical" evidence="7">
    <location>
        <begin position="130"/>
        <end position="147"/>
    </location>
</feature>
<feature type="binding site" evidence="5">
    <location>
        <position position="252"/>
    </location>
    <ligand>
        <name>Zn(2+)</name>
        <dbReference type="ChEBI" id="CHEBI:29105"/>
    </ligand>
</feature>
<feature type="transmembrane region" description="Helical" evidence="7">
    <location>
        <begin position="211"/>
        <end position="234"/>
    </location>
</feature>
<dbReference type="Proteomes" id="UP001239215">
    <property type="component" value="Unassembled WGS sequence"/>
</dbReference>
<proteinExistence type="predicted"/>
<feature type="transmembrane region" description="Helical" evidence="7">
    <location>
        <begin position="254"/>
        <end position="273"/>
    </location>
</feature>
<protein>
    <submittedName>
        <fullName evidence="8">Hemolysin III</fullName>
    </submittedName>
</protein>
<gene>
    <name evidence="8" type="ORF">QE405_001807</name>
</gene>
<feature type="transmembrane region" description="Helical" evidence="7">
    <location>
        <begin position="154"/>
        <end position="173"/>
    </location>
</feature>
<dbReference type="AlphaFoldDB" id="A0AAJ1U2Y8"/>
<dbReference type="InterPro" id="IPR004254">
    <property type="entry name" value="AdipoR/HlyIII-related"/>
</dbReference>
<evidence type="ECO:0000313" key="8">
    <source>
        <dbReference type="EMBL" id="MDQ1104523.1"/>
    </source>
</evidence>
<dbReference type="PANTHER" id="PTHR20855:SF3">
    <property type="entry name" value="LD03007P"/>
    <property type="match status" value="1"/>
</dbReference>
<evidence type="ECO:0000256" key="5">
    <source>
        <dbReference type="PIRSR" id="PIRSR604254-1"/>
    </source>
</evidence>
<evidence type="ECO:0000256" key="6">
    <source>
        <dbReference type="SAM" id="MobiDB-lite"/>
    </source>
</evidence>
<name>A0AAJ1U2Y8_9ACTN</name>
<reference evidence="8" key="1">
    <citation type="submission" date="2023-07" db="EMBL/GenBank/DDBJ databases">
        <title>Functional and genomic diversity of the sorghum phyllosphere microbiome.</title>
        <authorList>
            <person name="Shade A."/>
        </authorList>
    </citation>
    <scope>NUCLEOTIDE SEQUENCE</scope>
    <source>
        <strain evidence="8">SORGH_AS_1067</strain>
    </source>
</reference>
<feature type="transmembrane region" description="Helical" evidence="7">
    <location>
        <begin position="179"/>
        <end position="199"/>
    </location>
</feature>
<dbReference type="EMBL" id="JAUTAN010000001">
    <property type="protein sequence ID" value="MDQ1104523.1"/>
    <property type="molecule type" value="Genomic_DNA"/>
</dbReference>
<dbReference type="GO" id="GO:0046872">
    <property type="term" value="F:metal ion binding"/>
    <property type="evidence" value="ECO:0007669"/>
    <property type="project" value="UniProtKB-KW"/>
</dbReference>
<feature type="transmembrane region" description="Helical" evidence="7">
    <location>
        <begin position="64"/>
        <end position="84"/>
    </location>
</feature>
<evidence type="ECO:0000256" key="4">
    <source>
        <dbReference type="ARBA" id="ARBA00023136"/>
    </source>
</evidence>
<organism evidence="8 9">
    <name type="scientific">Nocardioides zeae</name>
    <dbReference type="NCBI Taxonomy" id="1457234"/>
    <lineage>
        <taxon>Bacteria</taxon>
        <taxon>Bacillati</taxon>
        <taxon>Actinomycetota</taxon>
        <taxon>Actinomycetes</taxon>
        <taxon>Propionibacteriales</taxon>
        <taxon>Nocardioidaceae</taxon>
        <taxon>Nocardioides</taxon>
    </lineage>
</organism>
<keyword evidence="4 7" id="KW-0472">Membrane</keyword>
<evidence type="ECO:0000256" key="2">
    <source>
        <dbReference type="ARBA" id="ARBA00022692"/>
    </source>
</evidence>
<keyword evidence="5" id="KW-0479">Metal-binding</keyword>
<sequence>MGELMPAEAASGPGALTLGGMNAPTQRLSESIADLRDSAGHRIDAASKHVRDALDEVKPKLRGWLHLGTAPLTLAAGIVLIVLSPDATTRIGSTVFTASALLLFTVSAVYHRGTWSHGVWTFLRRFDHSNIFLLIAGSYTPFTLLLLDGWKREALLAVVWTGAVSGVLMKVFWAGAPRWLSAPIYIALGWAAVFFIPDFASGAVDQYGTGIGVAVFVLICAGGGLYTIGGVVYALKRPNPSPRWFGFHEVFHTFTILAFATHYVGVSLATYALR</sequence>
<accession>A0AAJ1U2Y8</accession>
<feature type="region of interest" description="Disordered" evidence="6">
    <location>
        <begin position="1"/>
        <end position="20"/>
    </location>
</feature>